<reference evidence="5 6" key="1">
    <citation type="submission" date="2024-02" db="EMBL/GenBank/DDBJ databases">
        <title>Rhodopirellula caenicola NBRC 110016.</title>
        <authorList>
            <person name="Ichikawa N."/>
            <person name="Katano-Makiyama Y."/>
            <person name="Hidaka K."/>
        </authorList>
    </citation>
    <scope>NUCLEOTIDE SEQUENCE [LARGE SCALE GENOMIC DNA]</scope>
    <source>
        <strain evidence="5 6">NBRC 110016</strain>
    </source>
</reference>
<dbReference type="Pfam" id="PF07729">
    <property type="entry name" value="FCD"/>
    <property type="match status" value="1"/>
</dbReference>
<evidence type="ECO:0000313" key="5">
    <source>
        <dbReference type="EMBL" id="GAA5510840.1"/>
    </source>
</evidence>
<dbReference type="SMART" id="SM00895">
    <property type="entry name" value="FCD"/>
    <property type="match status" value="1"/>
</dbReference>
<proteinExistence type="predicted"/>
<evidence type="ECO:0000256" key="2">
    <source>
        <dbReference type="ARBA" id="ARBA00023125"/>
    </source>
</evidence>
<dbReference type="Gene3D" id="1.20.120.530">
    <property type="entry name" value="GntR ligand-binding domain-like"/>
    <property type="match status" value="1"/>
</dbReference>
<evidence type="ECO:0000256" key="1">
    <source>
        <dbReference type="ARBA" id="ARBA00023015"/>
    </source>
</evidence>
<dbReference type="InterPro" id="IPR000524">
    <property type="entry name" value="Tscrpt_reg_HTH_GntR"/>
</dbReference>
<dbReference type="Gene3D" id="1.10.10.10">
    <property type="entry name" value="Winged helix-like DNA-binding domain superfamily/Winged helix DNA-binding domain"/>
    <property type="match status" value="1"/>
</dbReference>
<keyword evidence="6" id="KW-1185">Reference proteome</keyword>
<dbReference type="PROSITE" id="PS50949">
    <property type="entry name" value="HTH_GNTR"/>
    <property type="match status" value="1"/>
</dbReference>
<dbReference type="InterPro" id="IPR036388">
    <property type="entry name" value="WH-like_DNA-bd_sf"/>
</dbReference>
<dbReference type="SUPFAM" id="SSF48008">
    <property type="entry name" value="GntR ligand-binding domain-like"/>
    <property type="match status" value="1"/>
</dbReference>
<dbReference type="CDD" id="cd07377">
    <property type="entry name" value="WHTH_GntR"/>
    <property type="match status" value="1"/>
</dbReference>
<evidence type="ECO:0000256" key="3">
    <source>
        <dbReference type="ARBA" id="ARBA00023163"/>
    </source>
</evidence>
<gene>
    <name evidence="5" type="primary">lutR</name>
    <name evidence="5" type="ORF">Rcae01_06350</name>
</gene>
<dbReference type="PANTHER" id="PTHR43537">
    <property type="entry name" value="TRANSCRIPTIONAL REGULATOR, GNTR FAMILY"/>
    <property type="match status" value="1"/>
</dbReference>
<feature type="domain" description="HTH gntR-type" evidence="4">
    <location>
        <begin position="8"/>
        <end position="76"/>
    </location>
</feature>
<dbReference type="PANTHER" id="PTHR43537:SF44">
    <property type="entry name" value="GNTR FAMILY REGULATORY PROTEIN"/>
    <property type="match status" value="1"/>
</dbReference>
<sequence>MKKSGLRRNLCGQVVHDLGQRILAGQWEPGTALPQEVSLCESMGVSRTVIREAIKSLAAKGLVESKAKRGTIVQPPNCWNYLDPEVLAWQTRADGDGKLLSYLTEFRQTIEPAAASFAATRGSDEHLDHIKEAFEQMERSTEDVEAFLAADTEFHTSILRATGNPFFAPVANLISVALQGSLRVTNRQPSDNRVSIPVHEKVMKAIIERKPRAARAAMKAHLDEAAERIAASTEQP</sequence>
<keyword evidence="2" id="KW-0238">DNA-binding</keyword>
<protein>
    <submittedName>
        <fullName evidence="5">HTH-type transcriptional regulator LutR</fullName>
    </submittedName>
</protein>
<dbReference type="SUPFAM" id="SSF46785">
    <property type="entry name" value="Winged helix' DNA-binding domain"/>
    <property type="match status" value="1"/>
</dbReference>
<dbReference type="InterPro" id="IPR011711">
    <property type="entry name" value="GntR_C"/>
</dbReference>
<dbReference type="RefSeq" id="WP_345689088.1">
    <property type="nucleotide sequence ID" value="NZ_BAABRO010000029.1"/>
</dbReference>
<dbReference type="SMART" id="SM00345">
    <property type="entry name" value="HTH_GNTR"/>
    <property type="match status" value="1"/>
</dbReference>
<name>A0ABP9W0C8_9BACT</name>
<dbReference type="InterPro" id="IPR036390">
    <property type="entry name" value="WH_DNA-bd_sf"/>
</dbReference>
<accession>A0ABP9W0C8</accession>
<evidence type="ECO:0000313" key="6">
    <source>
        <dbReference type="Proteomes" id="UP001416858"/>
    </source>
</evidence>
<evidence type="ECO:0000259" key="4">
    <source>
        <dbReference type="PROSITE" id="PS50949"/>
    </source>
</evidence>
<dbReference type="InterPro" id="IPR008920">
    <property type="entry name" value="TF_FadR/GntR_C"/>
</dbReference>
<dbReference type="Proteomes" id="UP001416858">
    <property type="component" value="Unassembled WGS sequence"/>
</dbReference>
<dbReference type="PRINTS" id="PR00035">
    <property type="entry name" value="HTHGNTR"/>
</dbReference>
<keyword evidence="3" id="KW-0804">Transcription</keyword>
<dbReference type="EMBL" id="BAABRO010000029">
    <property type="protein sequence ID" value="GAA5510840.1"/>
    <property type="molecule type" value="Genomic_DNA"/>
</dbReference>
<organism evidence="5 6">
    <name type="scientific">Novipirellula caenicola</name>
    <dbReference type="NCBI Taxonomy" id="1536901"/>
    <lineage>
        <taxon>Bacteria</taxon>
        <taxon>Pseudomonadati</taxon>
        <taxon>Planctomycetota</taxon>
        <taxon>Planctomycetia</taxon>
        <taxon>Pirellulales</taxon>
        <taxon>Pirellulaceae</taxon>
        <taxon>Novipirellula</taxon>
    </lineage>
</organism>
<comment type="caution">
    <text evidence="5">The sequence shown here is derived from an EMBL/GenBank/DDBJ whole genome shotgun (WGS) entry which is preliminary data.</text>
</comment>
<keyword evidence="1" id="KW-0805">Transcription regulation</keyword>
<dbReference type="Pfam" id="PF00392">
    <property type="entry name" value="GntR"/>
    <property type="match status" value="1"/>
</dbReference>